<dbReference type="InterPro" id="IPR039631">
    <property type="entry name" value="LRRC42"/>
</dbReference>
<dbReference type="PANTHER" id="PTHR31994:SF3">
    <property type="entry name" value="LEUCINE-RICH REPEAT-CONTAINING PROTEIN 42"/>
    <property type="match status" value="1"/>
</dbReference>
<dbReference type="AlphaFoldDB" id="A0A8E0VLN8"/>
<sequence length="252" mass="28841">MSPEQVEQRVPQLVDLCCLRLYKLLPHVESLDGIPEHLARRIFAELAPSFQCYKLHSFEQTAFRLFDRSYGAAFINSFCLSPLWENRNLWLDLICLSQNVRYLYLDDCHLGTKHSGIFSNLGQLRQLVKLSLRRNHLSDDHVRSLTAAGRFSGQSSLHCLDVSGNGYLSERCVKLIVGLNHLVEFHCGDTGIAIARTIPIPKLWYKISSQMCFIQDEGPRGWFVDCLSVVNTTSISTNFEFEDPLSFYIEHI</sequence>
<dbReference type="EMBL" id="LUCM01003570">
    <property type="protein sequence ID" value="KAA0195614.1"/>
    <property type="molecule type" value="Genomic_DNA"/>
</dbReference>
<comment type="caution">
    <text evidence="5">The sequence shown here is derived from an EMBL/GenBank/DDBJ whole genome shotgun (WGS) entry which is preliminary data.</text>
</comment>
<comment type="similarity">
    <text evidence="1">Belongs to the LRRC42 family.</text>
</comment>
<keyword evidence="4" id="KW-0677">Repeat</keyword>
<dbReference type="Pfam" id="PF00560">
    <property type="entry name" value="LRR_1"/>
    <property type="match status" value="1"/>
</dbReference>
<dbReference type="PANTHER" id="PTHR31994">
    <property type="entry name" value="LEUCINE-RICH REPEAT-CONTAINING PROTEIN 42"/>
    <property type="match status" value="1"/>
</dbReference>
<gene>
    <name evidence="5" type="ORF">FBUS_11688</name>
</gene>
<organism evidence="5 6">
    <name type="scientific">Fasciolopsis buskii</name>
    <dbReference type="NCBI Taxonomy" id="27845"/>
    <lineage>
        <taxon>Eukaryota</taxon>
        <taxon>Metazoa</taxon>
        <taxon>Spiralia</taxon>
        <taxon>Lophotrochozoa</taxon>
        <taxon>Platyhelminthes</taxon>
        <taxon>Trematoda</taxon>
        <taxon>Digenea</taxon>
        <taxon>Plagiorchiida</taxon>
        <taxon>Echinostomata</taxon>
        <taxon>Echinostomatoidea</taxon>
        <taxon>Fasciolidae</taxon>
        <taxon>Fasciolopsis</taxon>
    </lineage>
</organism>
<evidence type="ECO:0000256" key="1">
    <source>
        <dbReference type="ARBA" id="ARBA00009297"/>
    </source>
</evidence>
<name>A0A8E0VLN8_9TREM</name>
<evidence type="ECO:0000313" key="5">
    <source>
        <dbReference type="EMBL" id="KAA0195614.1"/>
    </source>
</evidence>
<dbReference type="InterPro" id="IPR032675">
    <property type="entry name" value="LRR_dom_sf"/>
</dbReference>
<evidence type="ECO:0000256" key="4">
    <source>
        <dbReference type="ARBA" id="ARBA00022737"/>
    </source>
</evidence>
<dbReference type="InterPro" id="IPR001611">
    <property type="entry name" value="Leu-rich_rpt"/>
</dbReference>
<keyword evidence="6" id="KW-1185">Reference proteome</keyword>
<evidence type="ECO:0000256" key="3">
    <source>
        <dbReference type="ARBA" id="ARBA00022614"/>
    </source>
</evidence>
<dbReference type="Gene3D" id="3.80.10.10">
    <property type="entry name" value="Ribonuclease Inhibitor"/>
    <property type="match status" value="1"/>
</dbReference>
<evidence type="ECO:0000313" key="6">
    <source>
        <dbReference type="Proteomes" id="UP000728185"/>
    </source>
</evidence>
<dbReference type="OrthoDB" id="6236150at2759"/>
<accession>A0A8E0VLN8</accession>
<evidence type="ECO:0000256" key="2">
    <source>
        <dbReference type="ARBA" id="ARBA00014198"/>
    </source>
</evidence>
<protein>
    <recommendedName>
        <fullName evidence="2">Leucine-rich repeat-containing protein 42</fullName>
    </recommendedName>
</protein>
<dbReference type="SUPFAM" id="SSF52047">
    <property type="entry name" value="RNI-like"/>
    <property type="match status" value="1"/>
</dbReference>
<proteinExistence type="inferred from homology"/>
<dbReference type="Proteomes" id="UP000728185">
    <property type="component" value="Unassembled WGS sequence"/>
</dbReference>
<reference evidence="5" key="1">
    <citation type="submission" date="2019-05" db="EMBL/GenBank/DDBJ databases">
        <title>Annotation for the trematode Fasciolopsis buski.</title>
        <authorList>
            <person name="Choi Y.-J."/>
        </authorList>
    </citation>
    <scope>NUCLEOTIDE SEQUENCE</scope>
    <source>
        <strain evidence="5">HT</strain>
        <tissue evidence="5">Whole worm</tissue>
    </source>
</reference>
<keyword evidence="3" id="KW-0433">Leucine-rich repeat</keyword>